<reference evidence="2" key="1">
    <citation type="journal article" date="2014" name="Science">
        <title>Ancient hybridizations among the ancestral genomes of bread wheat.</title>
        <authorList>
            <consortium name="International Wheat Genome Sequencing Consortium,"/>
            <person name="Marcussen T."/>
            <person name="Sandve S.R."/>
            <person name="Heier L."/>
            <person name="Spannagl M."/>
            <person name="Pfeifer M."/>
            <person name="Jakobsen K.S."/>
            <person name="Wulff B.B."/>
            <person name="Steuernagel B."/>
            <person name="Mayer K.F."/>
            <person name="Olsen O.A."/>
        </authorList>
    </citation>
    <scope>NUCLEOTIDE SEQUENCE [LARGE SCALE GENOMIC DNA]</scope>
    <source>
        <strain evidence="2">cv. AL8/78</strain>
    </source>
</reference>
<organism evidence="1 2">
    <name type="scientific">Aegilops tauschii subsp. strangulata</name>
    <name type="common">Goatgrass</name>
    <dbReference type="NCBI Taxonomy" id="200361"/>
    <lineage>
        <taxon>Eukaryota</taxon>
        <taxon>Viridiplantae</taxon>
        <taxon>Streptophyta</taxon>
        <taxon>Embryophyta</taxon>
        <taxon>Tracheophyta</taxon>
        <taxon>Spermatophyta</taxon>
        <taxon>Magnoliopsida</taxon>
        <taxon>Liliopsida</taxon>
        <taxon>Poales</taxon>
        <taxon>Poaceae</taxon>
        <taxon>BOP clade</taxon>
        <taxon>Pooideae</taxon>
        <taxon>Triticodae</taxon>
        <taxon>Triticeae</taxon>
        <taxon>Triticinae</taxon>
        <taxon>Aegilops</taxon>
    </lineage>
</organism>
<evidence type="ECO:0000313" key="1">
    <source>
        <dbReference type="EnsemblPlants" id="AET5Gv20576400.4"/>
    </source>
</evidence>
<accession>A0A453KZY5</accession>
<dbReference type="Proteomes" id="UP000015105">
    <property type="component" value="Chromosome 5D"/>
</dbReference>
<reference evidence="1" key="4">
    <citation type="submission" date="2019-03" db="UniProtKB">
        <authorList>
            <consortium name="EnsemblPlants"/>
        </authorList>
    </citation>
    <scope>IDENTIFICATION</scope>
</reference>
<name>A0A453KZY5_AEGTS</name>
<reference evidence="1" key="5">
    <citation type="journal article" date="2021" name="G3 (Bethesda)">
        <title>Aegilops tauschii genome assembly Aet v5.0 features greater sequence contiguity and improved annotation.</title>
        <authorList>
            <person name="Wang L."/>
            <person name="Zhu T."/>
            <person name="Rodriguez J.C."/>
            <person name="Deal K.R."/>
            <person name="Dubcovsky J."/>
            <person name="McGuire P.E."/>
            <person name="Lux T."/>
            <person name="Spannagl M."/>
            <person name="Mayer K.F.X."/>
            <person name="Baldrich P."/>
            <person name="Meyers B.C."/>
            <person name="Huo N."/>
            <person name="Gu Y.Q."/>
            <person name="Zhou H."/>
            <person name="Devos K.M."/>
            <person name="Bennetzen J.L."/>
            <person name="Unver T."/>
            <person name="Budak H."/>
            <person name="Gulick P.J."/>
            <person name="Galiba G."/>
            <person name="Kalapos B."/>
            <person name="Nelson D.R."/>
            <person name="Li P."/>
            <person name="You F.M."/>
            <person name="Luo M.C."/>
            <person name="Dvorak J."/>
        </authorList>
    </citation>
    <scope>NUCLEOTIDE SEQUENCE [LARGE SCALE GENOMIC DNA]</scope>
    <source>
        <strain evidence="1">cv. AL8/78</strain>
    </source>
</reference>
<reference evidence="1" key="3">
    <citation type="journal article" date="2017" name="Nature">
        <title>Genome sequence of the progenitor of the wheat D genome Aegilops tauschii.</title>
        <authorList>
            <person name="Luo M.C."/>
            <person name="Gu Y.Q."/>
            <person name="Puiu D."/>
            <person name="Wang H."/>
            <person name="Twardziok S.O."/>
            <person name="Deal K.R."/>
            <person name="Huo N."/>
            <person name="Zhu T."/>
            <person name="Wang L."/>
            <person name="Wang Y."/>
            <person name="McGuire P.E."/>
            <person name="Liu S."/>
            <person name="Long H."/>
            <person name="Ramasamy R.K."/>
            <person name="Rodriguez J.C."/>
            <person name="Van S.L."/>
            <person name="Yuan L."/>
            <person name="Wang Z."/>
            <person name="Xia Z."/>
            <person name="Xiao L."/>
            <person name="Anderson O.D."/>
            <person name="Ouyang S."/>
            <person name="Liang Y."/>
            <person name="Zimin A.V."/>
            <person name="Pertea G."/>
            <person name="Qi P."/>
            <person name="Bennetzen J.L."/>
            <person name="Dai X."/>
            <person name="Dawson M.W."/>
            <person name="Muller H.G."/>
            <person name="Kugler K."/>
            <person name="Rivarola-Duarte L."/>
            <person name="Spannagl M."/>
            <person name="Mayer K.F.X."/>
            <person name="Lu F.H."/>
            <person name="Bevan M.W."/>
            <person name="Leroy P."/>
            <person name="Li P."/>
            <person name="You F.M."/>
            <person name="Sun Q."/>
            <person name="Liu Z."/>
            <person name="Lyons E."/>
            <person name="Wicker T."/>
            <person name="Salzberg S.L."/>
            <person name="Devos K.M."/>
            <person name="Dvorak J."/>
        </authorList>
    </citation>
    <scope>NUCLEOTIDE SEQUENCE [LARGE SCALE GENOMIC DNA]</scope>
    <source>
        <strain evidence="1">cv. AL8/78</strain>
    </source>
</reference>
<keyword evidence="2" id="KW-1185">Reference proteome</keyword>
<evidence type="ECO:0000313" key="2">
    <source>
        <dbReference type="Proteomes" id="UP000015105"/>
    </source>
</evidence>
<proteinExistence type="predicted"/>
<reference evidence="2" key="2">
    <citation type="journal article" date="2017" name="Nat. Plants">
        <title>The Aegilops tauschii genome reveals multiple impacts of transposons.</title>
        <authorList>
            <person name="Zhao G."/>
            <person name="Zou C."/>
            <person name="Li K."/>
            <person name="Wang K."/>
            <person name="Li T."/>
            <person name="Gao L."/>
            <person name="Zhang X."/>
            <person name="Wang H."/>
            <person name="Yang Z."/>
            <person name="Liu X."/>
            <person name="Jiang W."/>
            <person name="Mao L."/>
            <person name="Kong X."/>
            <person name="Jiao Y."/>
            <person name="Jia J."/>
        </authorList>
    </citation>
    <scope>NUCLEOTIDE SEQUENCE [LARGE SCALE GENOMIC DNA]</scope>
    <source>
        <strain evidence="2">cv. AL8/78</strain>
    </source>
</reference>
<protein>
    <submittedName>
        <fullName evidence="1">Uncharacterized protein</fullName>
    </submittedName>
</protein>
<sequence>MVRNVPQAMADPAAPEVKYMNMFNDEDVTACTVM</sequence>
<dbReference type="EnsemblPlants" id="AET5Gv20576400.4">
    <property type="protein sequence ID" value="AET5Gv20576400.4"/>
    <property type="gene ID" value="AET5Gv20576400"/>
</dbReference>
<dbReference type="AlphaFoldDB" id="A0A453KZY5"/>
<dbReference type="Gramene" id="AET5Gv20576400.4">
    <property type="protein sequence ID" value="AET5Gv20576400.4"/>
    <property type="gene ID" value="AET5Gv20576400"/>
</dbReference>